<keyword evidence="2" id="KW-1185">Reference proteome</keyword>
<gene>
    <name evidence="1" type="ORF">SAMN05216184_10631</name>
</gene>
<organism evidence="1 2">
    <name type="scientific">Georgenia satyanarayanai</name>
    <dbReference type="NCBI Taxonomy" id="860221"/>
    <lineage>
        <taxon>Bacteria</taxon>
        <taxon>Bacillati</taxon>
        <taxon>Actinomycetota</taxon>
        <taxon>Actinomycetes</taxon>
        <taxon>Micrococcales</taxon>
        <taxon>Bogoriellaceae</taxon>
        <taxon>Georgenia</taxon>
    </lineage>
</organism>
<evidence type="ECO:0000313" key="1">
    <source>
        <dbReference type="EMBL" id="SSA42364.1"/>
    </source>
</evidence>
<name>A0A2Y9ACX0_9MICO</name>
<accession>A0A2Y9ACX0</accession>
<dbReference type="EMBL" id="UETB01000006">
    <property type="protein sequence ID" value="SSA42364.1"/>
    <property type="molecule type" value="Genomic_DNA"/>
</dbReference>
<proteinExistence type="predicted"/>
<dbReference type="Proteomes" id="UP000250222">
    <property type="component" value="Unassembled WGS sequence"/>
</dbReference>
<reference evidence="1 2" key="1">
    <citation type="submission" date="2016-10" db="EMBL/GenBank/DDBJ databases">
        <authorList>
            <person name="Cai Z."/>
        </authorList>
    </citation>
    <scope>NUCLEOTIDE SEQUENCE [LARGE SCALE GENOMIC DNA]</scope>
    <source>
        <strain evidence="1 2">CGMCC 1.10826</strain>
    </source>
</reference>
<dbReference type="AlphaFoldDB" id="A0A2Y9ACX0"/>
<sequence length="79" mass="8504">MSFLPHSPHPTLASAELLPHPTLASAELLLRPRASRALSCYRTQSLASAELFLASQSLASAELFLASVESVLEPTPFTR</sequence>
<protein>
    <submittedName>
        <fullName evidence="1">Uncharacterized protein</fullName>
    </submittedName>
</protein>
<evidence type="ECO:0000313" key="2">
    <source>
        <dbReference type="Proteomes" id="UP000250222"/>
    </source>
</evidence>